<keyword evidence="4" id="KW-0472">Membrane</keyword>
<evidence type="ECO:0000256" key="3">
    <source>
        <dbReference type="PROSITE-ProRule" id="PRU00221"/>
    </source>
</evidence>
<dbReference type="PROSITE" id="PS50294">
    <property type="entry name" value="WD_REPEATS_REGION"/>
    <property type="match status" value="2"/>
</dbReference>
<dbReference type="InterPro" id="IPR056828">
    <property type="entry name" value="Beta-prop_TEP1_C"/>
</dbReference>
<feature type="transmembrane region" description="Helical" evidence="4">
    <location>
        <begin position="876"/>
        <end position="895"/>
    </location>
</feature>
<dbReference type="Proteomes" id="UP000187209">
    <property type="component" value="Unassembled WGS sequence"/>
</dbReference>
<dbReference type="InterPro" id="IPR036322">
    <property type="entry name" value="WD40_repeat_dom_sf"/>
</dbReference>
<dbReference type="PANTHER" id="PTHR19848">
    <property type="entry name" value="WD40 REPEAT PROTEIN"/>
    <property type="match status" value="1"/>
</dbReference>
<evidence type="ECO:0000256" key="4">
    <source>
        <dbReference type="SAM" id="Phobius"/>
    </source>
</evidence>
<evidence type="ECO:0000313" key="6">
    <source>
        <dbReference type="EMBL" id="OMJ85271.1"/>
    </source>
</evidence>
<dbReference type="AlphaFoldDB" id="A0A1R2C8F3"/>
<dbReference type="PANTHER" id="PTHR19848:SF8">
    <property type="entry name" value="F-BOX AND WD REPEAT DOMAIN CONTAINING 7"/>
    <property type="match status" value="1"/>
</dbReference>
<dbReference type="InterPro" id="IPR001680">
    <property type="entry name" value="WD40_rpt"/>
</dbReference>
<evidence type="ECO:0000256" key="1">
    <source>
        <dbReference type="ARBA" id="ARBA00022574"/>
    </source>
</evidence>
<feature type="repeat" description="WD" evidence="3">
    <location>
        <begin position="267"/>
        <end position="299"/>
    </location>
</feature>
<dbReference type="EMBL" id="MPUH01000242">
    <property type="protein sequence ID" value="OMJ85271.1"/>
    <property type="molecule type" value="Genomic_DNA"/>
</dbReference>
<dbReference type="PROSITE" id="PS00678">
    <property type="entry name" value="WD_REPEATS_1"/>
    <property type="match status" value="1"/>
</dbReference>
<feature type="transmembrane region" description="Helical" evidence="4">
    <location>
        <begin position="812"/>
        <end position="832"/>
    </location>
</feature>
<gene>
    <name evidence="6" type="ORF">SteCoe_13430</name>
</gene>
<dbReference type="Gene3D" id="2.130.10.10">
    <property type="entry name" value="YVTN repeat-like/Quinoprotein amine dehydrogenase"/>
    <property type="match status" value="2"/>
</dbReference>
<accession>A0A1R2C8F3</accession>
<dbReference type="InterPro" id="IPR019775">
    <property type="entry name" value="WD40_repeat_CS"/>
</dbReference>
<dbReference type="SUPFAM" id="SSF50978">
    <property type="entry name" value="WD40 repeat-like"/>
    <property type="match status" value="2"/>
</dbReference>
<comment type="caution">
    <text evidence="6">The sequence shown here is derived from an EMBL/GenBank/DDBJ whole genome shotgun (WGS) entry which is preliminary data.</text>
</comment>
<keyword evidence="7" id="KW-1185">Reference proteome</keyword>
<protein>
    <recommendedName>
        <fullName evidence="5">TEP-1 C-terminal beta-propeller domain-containing protein</fullName>
    </recommendedName>
</protein>
<proteinExistence type="predicted"/>
<feature type="transmembrane region" description="Helical" evidence="4">
    <location>
        <begin position="941"/>
        <end position="962"/>
    </location>
</feature>
<reference evidence="6 7" key="1">
    <citation type="submission" date="2016-11" db="EMBL/GenBank/DDBJ databases">
        <title>The macronuclear genome of Stentor coeruleus: a giant cell with tiny introns.</title>
        <authorList>
            <person name="Slabodnick M."/>
            <person name="Ruby J.G."/>
            <person name="Reiff S.B."/>
            <person name="Swart E.C."/>
            <person name="Gosai S."/>
            <person name="Prabakaran S."/>
            <person name="Witkowska E."/>
            <person name="Larue G.E."/>
            <person name="Fisher S."/>
            <person name="Freeman R.M."/>
            <person name="Gunawardena J."/>
            <person name="Chu W."/>
            <person name="Stover N.A."/>
            <person name="Gregory B.D."/>
            <person name="Nowacki M."/>
            <person name="Derisi J."/>
            <person name="Roy S.W."/>
            <person name="Marshall W.F."/>
            <person name="Sood P."/>
        </authorList>
    </citation>
    <scope>NUCLEOTIDE SEQUENCE [LARGE SCALE GENOMIC DNA]</scope>
    <source>
        <strain evidence="6">WM001</strain>
    </source>
</reference>
<name>A0A1R2C8F3_9CILI</name>
<keyword evidence="2" id="KW-0677">Repeat</keyword>
<evidence type="ECO:0000259" key="5">
    <source>
        <dbReference type="Pfam" id="PF25048"/>
    </source>
</evidence>
<feature type="transmembrane region" description="Helical" evidence="4">
    <location>
        <begin position="992"/>
        <end position="1014"/>
    </location>
</feature>
<evidence type="ECO:0000256" key="2">
    <source>
        <dbReference type="ARBA" id="ARBA00022737"/>
    </source>
</evidence>
<dbReference type="PROSITE" id="PS50082">
    <property type="entry name" value="WD_REPEATS_2"/>
    <property type="match status" value="3"/>
</dbReference>
<keyword evidence="1 3" id="KW-0853">WD repeat</keyword>
<feature type="domain" description="TEP-1 C-terminal beta-propeller" evidence="5">
    <location>
        <begin position="435"/>
        <end position="494"/>
    </location>
</feature>
<dbReference type="Pfam" id="PF00400">
    <property type="entry name" value="WD40"/>
    <property type="match status" value="2"/>
</dbReference>
<dbReference type="SMART" id="SM00320">
    <property type="entry name" value="WD40"/>
    <property type="match status" value="5"/>
</dbReference>
<keyword evidence="4" id="KW-1133">Transmembrane helix</keyword>
<keyword evidence="4" id="KW-0812">Transmembrane</keyword>
<feature type="transmembrane region" description="Helical" evidence="4">
    <location>
        <begin position="838"/>
        <end position="855"/>
    </location>
</feature>
<organism evidence="6 7">
    <name type="scientific">Stentor coeruleus</name>
    <dbReference type="NCBI Taxonomy" id="5963"/>
    <lineage>
        <taxon>Eukaryota</taxon>
        <taxon>Sar</taxon>
        <taxon>Alveolata</taxon>
        <taxon>Ciliophora</taxon>
        <taxon>Postciliodesmatophora</taxon>
        <taxon>Heterotrichea</taxon>
        <taxon>Heterotrichida</taxon>
        <taxon>Stentoridae</taxon>
        <taxon>Stentor</taxon>
    </lineage>
</organism>
<sequence>MFSYLSEKLSKSGSRIGLTPEQQDLRTNMGKLREYIFEKAPQTIGPVEITKIRILGNQIEYSTTHGNICKYGILSRKVADDTSFGFPIHNFSVQDDMIAVVGVNEFKIFRMPNFEILFSEKLEVTCIIPGFFTGENNGLIKRWTSEGSEIFLTLKKPVLSIKFSDKYIVALTQYLNFFSISTKELVHKIKDKNFLTFDLNIDIIAVGHDEGIEVYELQEFTVIHSFNNKSPCNCVRLTSFSDFLISGNRDGTIKVYELKQKKSEITLRGHKGSIIQCELSPQGNYIVSICTDHIMKIWSFPEFPEETILDTRVSVLKVLLLGNSIICCKGDKKVSVYSNGETEDILITKGIAMSLINVNEWVLIGDDFGLVYALTAPNYVLMFEMQAHNGGIRGIVIHKDTVITGGADSVINIWTCFENSELKIEKITKTSLTGHQQAIWTLCIVGDFLISSSPDRTIRVWDLNDKMEIGMINCEINVMEVSSCMITGDFEGKVKIWNVYDLCIESSIEAHMAAVTGVSLVKDFIISVGLDGILCIISYKYRNLISKIHYKDPILCLAISEFKIITGFKQKMSVRENPLYQDKITILGPQDLLQNYYGYLKSIYTRLNPPHNQSMDQFVILPYYFNTLHIYCYLNLLPYLSQSLDGFSPLIAMKYSPLSIVISADMHSLKNAICKNILQAGKENPYYFYLLDDHIIQLNLQGSAILFDLYEAAYVTVNRDYLPKMCAIDIIMPKHKAVRYQRIQIEDFLTPEDLADGDNIKFRENYIGTHLNIGSSKSIEFIESLINCPNPQILRASFIQDMVKYKWEVAKYPIFIQAAMYFIYLVLLSVYIEWFNQDVYFLGALFILNALLLIYETFQMIVFRSYFKSIWNYLDWARAILLISYAILEALLIFYHEKSKYEKAIMSLLIISSWIRGISYFRIFNRTRYLIRLLQDSFKNILGFMMCFCYFLFSFAMFNLIIDNNGHEQIVYILQTYNLAFGNIGSERKYDFIQWICLTGAILSLCIIVTNIMVSLISDCFEKVQTDSLSADTQELLEMIYEVENMIFTRRNSNFLMYFHTIDWNFKDNNQTWEGRLRMIAGLVENLYAKEKVHIKIEEEFFDIKTKRLVSLGTKIDRLARYFK</sequence>
<dbReference type="Pfam" id="PF25048">
    <property type="entry name" value="Beta-prop_TEP1_C"/>
    <property type="match status" value="1"/>
</dbReference>
<feature type="repeat" description="WD" evidence="3">
    <location>
        <begin position="385"/>
        <end position="414"/>
    </location>
</feature>
<dbReference type="OrthoDB" id="437584at2759"/>
<evidence type="ECO:0000313" key="7">
    <source>
        <dbReference type="Proteomes" id="UP000187209"/>
    </source>
</evidence>
<feature type="repeat" description="WD" evidence="3">
    <location>
        <begin position="432"/>
        <end position="471"/>
    </location>
</feature>
<dbReference type="InterPro" id="IPR015943">
    <property type="entry name" value="WD40/YVTN_repeat-like_dom_sf"/>
</dbReference>